<dbReference type="InterPro" id="IPR009057">
    <property type="entry name" value="Homeodomain-like_sf"/>
</dbReference>
<dbReference type="Proteomes" id="UP000177515">
    <property type="component" value="Chromosome 2"/>
</dbReference>
<evidence type="ECO:0000259" key="7">
    <source>
        <dbReference type="PROSITE" id="PS50977"/>
    </source>
</evidence>
<accession>A0ABM6FEG3</accession>
<evidence type="ECO:0000256" key="5">
    <source>
        <dbReference type="PROSITE-ProRule" id="PRU00335"/>
    </source>
</evidence>
<dbReference type="InterPro" id="IPR001647">
    <property type="entry name" value="HTH_TetR"/>
</dbReference>
<reference evidence="8 9" key="1">
    <citation type="submission" date="2016-10" db="EMBL/GenBank/DDBJ databases">
        <title>Complete genome sequences of three Cupriavidus strains isolated from various Malaysian environments.</title>
        <authorList>
            <person name="Abdullah A.A.-A."/>
            <person name="Shafie N.A.H."/>
            <person name="Lau N.S."/>
        </authorList>
    </citation>
    <scope>NUCLEOTIDE SEQUENCE [LARGE SCALE GENOMIC DNA]</scope>
    <source>
        <strain evidence="8 9">USMAA1020</strain>
    </source>
</reference>
<organism evidence="8 9">
    <name type="scientific">Cupriavidus malaysiensis</name>
    <dbReference type="NCBI Taxonomy" id="367825"/>
    <lineage>
        <taxon>Bacteria</taxon>
        <taxon>Pseudomonadati</taxon>
        <taxon>Pseudomonadota</taxon>
        <taxon>Betaproteobacteria</taxon>
        <taxon>Burkholderiales</taxon>
        <taxon>Burkholderiaceae</taxon>
        <taxon>Cupriavidus</taxon>
    </lineage>
</organism>
<keyword evidence="9" id="KW-1185">Reference proteome</keyword>
<dbReference type="PROSITE" id="PS50977">
    <property type="entry name" value="HTH_TETR_2"/>
    <property type="match status" value="1"/>
</dbReference>
<feature type="region of interest" description="Disordered" evidence="6">
    <location>
        <begin position="1"/>
        <end position="27"/>
    </location>
</feature>
<dbReference type="RefSeq" id="WP_071072773.1">
    <property type="nucleotide sequence ID" value="NZ_CP017755.1"/>
</dbReference>
<dbReference type="Gene3D" id="1.10.357.10">
    <property type="entry name" value="Tetracycline Repressor, domain 2"/>
    <property type="match status" value="1"/>
</dbReference>
<gene>
    <name evidence="8" type="ORF">BKK80_32190</name>
</gene>
<evidence type="ECO:0000256" key="1">
    <source>
        <dbReference type="ARBA" id="ARBA00022491"/>
    </source>
</evidence>
<keyword evidence="2" id="KW-0805">Transcription regulation</keyword>
<evidence type="ECO:0000256" key="4">
    <source>
        <dbReference type="ARBA" id="ARBA00023163"/>
    </source>
</evidence>
<keyword evidence="4" id="KW-0804">Transcription</keyword>
<protein>
    <recommendedName>
        <fullName evidence="7">HTH tetR-type domain-containing protein</fullName>
    </recommendedName>
</protein>
<dbReference type="EMBL" id="CP017755">
    <property type="protein sequence ID" value="AOZ10267.1"/>
    <property type="molecule type" value="Genomic_DNA"/>
</dbReference>
<dbReference type="SUPFAM" id="SSF46689">
    <property type="entry name" value="Homeodomain-like"/>
    <property type="match status" value="1"/>
</dbReference>
<evidence type="ECO:0000313" key="8">
    <source>
        <dbReference type="EMBL" id="AOZ10267.1"/>
    </source>
</evidence>
<evidence type="ECO:0000256" key="3">
    <source>
        <dbReference type="ARBA" id="ARBA00023125"/>
    </source>
</evidence>
<dbReference type="PANTHER" id="PTHR30055">
    <property type="entry name" value="HTH-TYPE TRANSCRIPTIONAL REGULATOR RUTR"/>
    <property type="match status" value="1"/>
</dbReference>
<keyword evidence="1" id="KW-0678">Repressor</keyword>
<feature type="domain" description="HTH tetR-type" evidence="7">
    <location>
        <begin position="27"/>
        <end position="87"/>
    </location>
</feature>
<feature type="region of interest" description="Disordered" evidence="6">
    <location>
        <begin position="215"/>
        <end position="254"/>
    </location>
</feature>
<name>A0ABM6FEG3_9BURK</name>
<dbReference type="Pfam" id="PF00440">
    <property type="entry name" value="TetR_N"/>
    <property type="match status" value="1"/>
</dbReference>
<evidence type="ECO:0000256" key="6">
    <source>
        <dbReference type="SAM" id="MobiDB-lite"/>
    </source>
</evidence>
<feature type="DNA-binding region" description="H-T-H motif" evidence="5">
    <location>
        <begin position="50"/>
        <end position="69"/>
    </location>
</feature>
<dbReference type="InterPro" id="IPR023772">
    <property type="entry name" value="DNA-bd_HTH_TetR-type_CS"/>
</dbReference>
<feature type="compositionally biased region" description="Basic and acidic residues" evidence="6">
    <location>
        <begin position="227"/>
        <end position="237"/>
    </location>
</feature>
<dbReference type="InterPro" id="IPR050109">
    <property type="entry name" value="HTH-type_TetR-like_transc_reg"/>
</dbReference>
<evidence type="ECO:0000256" key="2">
    <source>
        <dbReference type="ARBA" id="ARBA00023015"/>
    </source>
</evidence>
<keyword evidence="3 5" id="KW-0238">DNA-binding</keyword>
<evidence type="ECO:0000313" key="9">
    <source>
        <dbReference type="Proteomes" id="UP000177515"/>
    </source>
</evidence>
<proteinExistence type="predicted"/>
<dbReference type="PROSITE" id="PS01081">
    <property type="entry name" value="HTH_TETR_1"/>
    <property type="match status" value="1"/>
</dbReference>
<dbReference type="PANTHER" id="PTHR30055:SF234">
    <property type="entry name" value="HTH-TYPE TRANSCRIPTIONAL REGULATOR BETI"/>
    <property type="match status" value="1"/>
</dbReference>
<sequence length="254" mass="27306">MKASVERVPSQEGGAGERRRPKQARSQATEDALLDAGLACIEAVGIEATSMALVAERAGASIGALYFRFGDKERFVQAALARAFDRIRAETDALLAYAVMQDKPPAAVIVACVDLAVKIQSRSQGVLRAVLKRALDDPAAWEPVGRLGNEVSGRLVDTLARYPEVTAIPGWRDRIMLAMHAARAMHFNSLYNPQSPLPSDPERMVAALSDLVRGHLGLPPDAGAEPAQDKAQDKARTQEQAPTAAQRGHRQGRA</sequence>